<sequence>MLSLSPVFSLSSVLSSLHRPRSSRHSLPPHTATIVFSFSPILLYRSVLSPLLCEPLLPPNLATAPVTATDSRIASHDLHQQESRRCRRTRFLHLGLSSHLTNRCRHRRPPPCSRPLKEPRSPPLPPPLACCS</sequence>
<dbReference type="AlphaFoldDB" id="A0AAN9FRN6"/>
<keyword evidence="3" id="KW-1185">Reference proteome</keyword>
<reference evidence="2 3" key="1">
    <citation type="submission" date="2024-01" db="EMBL/GenBank/DDBJ databases">
        <title>The genomes of 5 underutilized Papilionoideae crops provide insights into root nodulation and disease resistanc.</title>
        <authorList>
            <person name="Yuan L."/>
        </authorList>
    </citation>
    <scope>NUCLEOTIDE SEQUENCE [LARGE SCALE GENOMIC DNA]</scope>
    <source>
        <strain evidence="2">ZHUSHIDOU_FW_LH</strain>
        <tissue evidence="2">Leaf</tissue>
    </source>
</reference>
<accession>A0AAN9FRN6</accession>
<feature type="compositionally biased region" description="Pro residues" evidence="1">
    <location>
        <begin position="121"/>
        <end position="132"/>
    </location>
</feature>
<protein>
    <submittedName>
        <fullName evidence="2">Uncharacterized protein</fullName>
    </submittedName>
</protein>
<evidence type="ECO:0000256" key="1">
    <source>
        <dbReference type="SAM" id="MobiDB-lite"/>
    </source>
</evidence>
<evidence type="ECO:0000313" key="2">
    <source>
        <dbReference type="EMBL" id="KAK7281327.1"/>
    </source>
</evidence>
<gene>
    <name evidence="2" type="ORF">RIF29_09204</name>
</gene>
<comment type="caution">
    <text evidence="2">The sequence shown here is derived from an EMBL/GenBank/DDBJ whole genome shotgun (WGS) entry which is preliminary data.</text>
</comment>
<dbReference type="EMBL" id="JAYWIO010000002">
    <property type="protein sequence ID" value="KAK7281327.1"/>
    <property type="molecule type" value="Genomic_DNA"/>
</dbReference>
<evidence type="ECO:0000313" key="3">
    <source>
        <dbReference type="Proteomes" id="UP001372338"/>
    </source>
</evidence>
<organism evidence="2 3">
    <name type="scientific">Crotalaria pallida</name>
    <name type="common">Smooth rattlebox</name>
    <name type="synonym">Crotalaria striata</name>
    <dbReference type="NCBI Taxonomy" id="3830"/>
    <lineage>
        <taxon>Eukaryota</taxon>
        <taxon>Viridiplantae</taxon>
        <taxon>Streptophyta</taxon>
        <taxon>Embryophyta</taxon>
        <taxon>Tracheophyta</taxon>
        <taxon>Spermatophyta</taxon>
        <taxon>Magnoliopsida</taxon>
        <taxon>eudicotyledons</taxon>
        <taxon>Gunneridae</taxon>
        <taxon>Pentapetalae</taxon>
        <taxon>rosids</taxon>
        <taxon>fabids</taxon>
        <taxon>Fabales</taxon>
        <taxon>Fabaceae</taxon>
        <taxon>Papilionoideae</taxon>
        <taxon>50 kb inversion clade</taxon>
        <taxon>genistoids sensu lato</taxon>
        <taxon>core genistoids</taxon>
        <taxon>Crotalarieae</taxon>
        <taxon>Crotalaria</taxon>
    </lineage>
</organism>
<proteinExistence type="predicted"/>
<dbReference type="Proteomes" id="UP001372338">
    <property type="component" value="Unassembled WGS sequence"/>
</dbReference>
<feature type="region of interest" description="Disordered" evidence="1">
    <location>
        <begin position="101"/>
        <end position="132"/>
    </location>
</feature>
<name>A0AAN9FRN6_CROPI</name>